<dbReference type="AlphaFoldDB" id="A0A2A2EZK3"/>
<dbReference type="GO" id="GO:0000036">
    <property type="term" value="F:acyl carrier activity"/>
    <property type="evidence" value="ECO:0007669"/>
    <property type="project" value="UniProtKB-UniRule"/>
</dbReference>
<proteinExistence type="inferred from homology"/>
<accession>A0A2A2EZK3</accession>
<dbReference type="InterPro" id="IPR009081">
    <property type="entry name" value="PP-bd_ACP"/>
</dbReference>
<evidence type="ECO:0000256" key="1">
    <source>
        <dbReference type="ARBA" id="ARBA00022450"/>
    </source>
</evidence>
<keyword evidence="3" id="KW-0443">Lipid metabolism</keyword>
<keyword evidence="1 3" id="KW-0596">Phosphopantetheine</keyword>
<keyword evidence="3" id="KW-0963">Cytoplasm</keyword>
<comment type="subcellular location">
    <subcellularLocation>
        <location evidence="3">Cytoplasm</location>
    </subcellularLocation>
</comment>
<keyword evidence="3" id="KW-0275">Fatty acid biosynthesis</keyword>
<dbReference type="SUPFAM" id="SSF47336">
    <property type="entry name" value="ACP-like"/>
    <property type="match status" value="1"/>
</dbReference>
<dbReference type="OrthoDB" id="3392378at2"/>
<keyword evidence="3" id="KW-0276">Fatty acid metabolism</keyword>
<protein>
    <recommendedName>
        <fullName evidence="3">Acyl carrier protein</fullName>
        <shortName evidence="3">ACP</shortName>
    </recommendedName>
</protein>
<dbReference type="HAMAP" id="MF_01217">
    <property type="entry name" value="Acyl_carrier"/>
    <property type="match status" value="1"/>
</dbReference>
<sequence length="98" mass="11220">MPCILSWRPAVSTDTVAENRPEILAHVRKTLVELFDLDTADITPEARLYEDLDIDSIDAVDLVVELKQFTGRRINPDDFKSVRTIDDVVNAVERLMHR</sequence>
<keyword evidence="6" id="KW-1185">Reference proteome</keyword>
<dbReference type="UniPathway" id="UPA00094"/>
<keyword evidence="2 3" id="KW-0597">Phosphoprotein</keyword>
<dbReference type="Pfam" id="PF00550">
    <property type="entry name" value="PP-binding"/>
    <property type="match status" value="1"/>
</dbReference>
<keyword evidence="3" id="KW-0444">Lipid biosynthesis</keyword>
<dbReference type="NCBIfam" id="NF003757">
    <property type="entry name" value="PRK05350.1"/>
    <property type="match status" value="1"/>
</dbReference>
<dbReference type="Proteomes" id="UP000217771">
    <property type="component" value="Unassembled WGS sequence"/>
</dbReference>
<evidence type="ECO:0000259" key="4">
    <source>
        <dbReference type="PROSITE" id="PS50075"/>
    </source>
</evidence>
<dbReference type="InterPro" id="IPR036736">
    <property type="entry name" value="ACP-like_sf"/>
</dbReference>
<comment type="pathway">
    <text evidence="3">Lipid metabolism; fatty acid biosynthesis.</text>
</comment>
<evidence type="ECO:0000256" key="3">
    <source>
        <dbReference type="HAMAP-Rule" id="MF_01217"/>
    </source>
</evidence>
<dbReference type="EMBL" id="NSKB01000002">
    <property type="protein sequence ID" value="PAU78108.1"/>
    <property type="molecule type" value="Genomic_DNA"/>
</dbReference>
<evidence type="ECO:0000313" key="5">
    <source>
        <dbReference type="EMBL" id="PAU78108.1"/>
    </source>
</evidence>
<feature type="modified residue" description="O-(pantetheine 4'-phosphoryl)serine" evidence="3">
    <location>
        <position position="56"/>
    </location>
</feature>
<dbReference type="InterPro" id="IPR003231">
    <property type="entry name" value="ACP"/>
</dbReference>
<feature type="domain" description="Carrier" evidence="4">
    <location>
        <begin position="21"/>
        <end position="96"/>
    </location>
</feature>
<comment type="similarity">
    <text evidence="3">Belongs to the acyl carrier protein (ACP) family.</text>
</comment>
<organism evidence="5 6">
    <name type="scientific">Halomonas salipaludis</name>
    <dbReference type="NCBI Taxonomy" id="2032625"/>
    <lineage>
        <taxon>Bacteria</taxon>
        <taxon>Pseudomonadati</taxon>
        <taxon>Pseudomonadota</taxon>
        <taxon>Gammaproteobacteria</taxon>
        <taxon>Oceanospirillales</taxon>
        <taxon>Halomonadaceae</taxon>
        <taxon>Halomonas</taxon>
    </lineage>
</organism>
<reference evidence="5 6" key="1">
    <citation type="submission" date="2017-08" db="EMBL/GenBank/DDBJ databases">
        <title>Halomonas alkalisoli sp. nov., isolated from saline alkaline soil.</title>
        <authorList>
            <person name="Wang D."/>
            <person name="Zhang G."/>
        </authorList>
    </citation>
    <scope>NUCLEOTIDE SEQUENCE [LARGE SCALE GENOMIC DNA]</scope>
    <source>
        <strain evidence="5 6">WRN001</strain>
    </source>
</reference>
<evidence type="ECO:0000256" key="2">
    <source>
        <dbReference type="ARBA" id="ARBA00022553"/>
    </source>
</evidence>
<name>A0A2A2EZK3_9GAMM</name>
<comment type="caution">
    <text evidence="5">The sequence shown here is derived from an EMBL/GenBank/DDBJ whole genome shotgun (WGS) entry which is preliminary data.</text>
</comment>
<comment type="function">
    <text evidence="3">Carrier of the growing fatty acid chain in fatty acid biosynthesis.</text>
</comment>
<dbReference type="GO" id="GO:0005737">
    <property type="term" value="C:cytoplasm"/>
    <property type="evidence" value="ECO:0007669"/>
    <property type="project" value="UniProtKB-SubCell"/>
</dbReference>
<gene>
    <name evidence="3" type="primary">acpP</name>
    <name evidence="5" type="ORF">CK498_05105</name>
</gene>
<dbReference type="Gene3D" id="1.10.1200.10">
    <property type="entry name" value="ACP-like"/>
    <property type="match status" value="1"/>
</dbReference>
<dbReference type="PROSITE" id="PS50075">
    <property type="entry name" value="CARRIER"/>
    <property type="match status" value="1"/>
</dbReference>
<evidence type="ECO:0000313" key="6">
    <source>
        <dbReference type="Proteomes" id="UP000217771"/>
    </source>
</evidence>
<comment type="PTM">
    <text evidence="3">4'-phosphopantetheine is transferred from CoA to a specific serine of apo-ACP by AcpS. This modification is essential for activity because fatty acids are bound in thioester linkage to the sulfhydryl of the prosthetic group.</text>
</comment>